<evidence type="ECO:0000313" key="1">
    <source>
        <dbReference type="EMBL" id="CAH1954238.1"/>
    </source>
</evidence>
<gene>
    <name evidence="1" type="ORF">ACAOBT_LOCUS437</name>
</gene>
<reference evidence="1" key="1">
    <citation type="submission" date="2022-03" db="EMBL/GenBank/DDBJ databases">
        <authorList>
            <person name="Sayadi A."/>
        </authorList>
    </citation>
    <scope>NUCLEOTIDE SEQUENCE</scope>
</reference>
<evidence type="ECO:0000313" key="2">
    <source>
        <dbReference type="Proteomes" id="UP001152888"/>
    </source>
</evidence>
<dbReference type="AlphaFoldDB" id="A0A9P0JKW8"/>
<organism evidence="1 2">
    <name type="scientific">Acanthoscelides obtectus</name>
    <name type="common">Bean weevil</name>
    <name type="synonym">Bruchus obtectus</name>
    <dbReference type="NCBI Taxonomy" id="200917"/>
    <lineage>
        <taxon>Eukaryota</taxon>
        <taxon>Metazoa</taxon>
        <taxon>Ecdysozoa</taxon>
        <taxon>Arthropoda</taxon>
        <taxon>Hexapoda</taxon>
        <taxon>Insecta</taxon>
        <taxon>Pterygota</taxon>
        <taxon>Neoptera</taxon>
        <taxon>Endopterygota</taxon>
        <taxon>Coleoptera</taxon>
        <taxon>Polyphaga</taxon>
        <taxon>Cucujiformia</taxon>
        <taxon>Chrysomeloidea</taxon>
        <taxon>Chrysomelidae</taxon>
        <taxon>Bruchinae</taxon>
        <taxon>Bruchini</taxon>
        <taxon>Acanthoscelides</taxon>
    </lineage>
</organism>
<dbReference type="OrthoDB" id="6760119at2759"/>
<accession>A0A9P0JKW8</accession>
<comment type="caution">
    <text evidence="1">The sequence shown here is derived from an EMBL/GenBank/DDBJ whole genome shotgun (WGS) entry which is preliminary data.</text>
</comment>
<dbReference type="EMBL" id="CAKOFQ010006653">
    <property type="protein sequence ID" value="CAH1954238.1"/>
    <property type="molecule type" value="Genomic_DNA"/>
</dbReference>
<keyword evidence="2" id="KW-1185">Reference proteome</keyword>
<name>A0A9P0JKW8_ACAOB</name>
<sequence length="138" mass="15814">MVFVISSVLTEKTPDRSDSHPMDYSLKSPSNLPLSCTNFCTSPDLITNNVTYQKEYIQKYFQNFPEYNVLNFMIEDGDTFPYATINNYVENKNVIADLPQPTFIPTDIGFIPVILDSCKNNHDFSRTSKMYRTDVGSK</sequence>
<proteinExistence type="predicted"/>
<dbReference type="Proteomes" id="UP001152888">
    <property type="component" value="Unassembled WGS sequence"/>
</dbReference>
<protein>
    <submittedName>
        <fullName evidence="1">Uncharacterized protein</fullName>
    </submittedName>
</protein>